<organism evidence="2 3">
    <name type="scientific">Teredinibacter turnerae (strain ATCC 39867 / T7901)</name>
    <dbReference type="NCBI Taxonomy" id="377629"/>
    <lineage>
        <taxon>Bacteria</taxon>
        <taxon>Pseudomonadati</taxon>
        <taxon>Pseudomonadota</taxon>
        <taxon>Gammaproteobacteria</taxon>
        <taxon>Cellvibrionales</taxon>
        <taxon>Cellvibrionaceae</taxon>
        <taxon>Teredinibacter</taxon>
    </lineage>
</organism>
<evidence type="ECO:0000259" key="1">
    <source>
        <dbReference type="Pfam" id="PF00326"/>
    </source>
</evidence>
<reference evidence="2 3" key="1">
    <citation type="journal article" date="2009" name="PLoS ONE">
        <title>The complete genome of Teredinibacter turnerae T7901: an intracellular endosymbiont of marine wood-boring bivalves (shipworms).</title>
        <authorList>
            <person name="Yang J.C."/>
            <person name="Madupu R."/>
            <person name="Durkin A.S."/>
            <person name="Ekborg N.A."/>
            <person name="Pedamallu C.S."/>
            <person name="Hostetler J.B."/>
            <person name="Radune D."/>
            <person name="Toms B.S."/>
            <person name="Henrissat B."/>
            <person name="Coutinho P.M."/>
            <person name="Schwarz S."/>
            <person name="Field L."/>
            <person name="Trindade-Silva A.E."/>
            <person name="Soares C.A.G."/>
            <person name="Elshahawi S."/>
            <person name="Hanora A."/>
            <person name="Schmidt E.W."/>
            <person name="Haygood M.G."/>
            <person name="Posfai J."/>
            <person name="Benner J."/>
            <person name="Madinger C."/>
            <person name="Nove J."/>
            <person name="Anton B."/>
            <person name="Chaudhary K."/>
            <person name="Foster J."/>
            <person name="Holman A."/>
            <person name="Kumar S."/>
            <person name="Lessard P.A."/>
            <person name="Luyten Y.A."/>
            <person name="Slatko B."/>
            <person name="Wood N."/>
            <person name="Wu B."/>
            <person name="Teplitski M."/>
            <person name="Mougous J.D."/>
            <person name="Ward N."/>
            <person name="Eisen J.A."/>
            <person name="Badger J.H."/>
            <person name="Distel D.L."/>
        </authorList>
    </citation>
    <scope>NUCLEOTIDE SEQUENCE [LARGE SCALE GENOMIC DNA]</scope>
    <source>
        <strain evidence="3">ATCC 39867 / T7901</strain>
    </source>
</reference>
<keyword evidence="3" id="KW-1185">Reference proteome</keyword>
<dbReference type="EC" id="3.4.-.-" evidence="2"/>
<dbReference type="PANTHER" id="PTHR43056">
    <property type="entry name" value="PEPTIDASE S9 PROLYL OLIGOPEPTIDASE"/>
    <property type="match status" value="1"/>
</dbReference>
<dbReference type="HOGENOM" id="CLU_012236_1_0_6"/>
<dbReference type="Proteomes" id="UP000009080">
    <property type="component" value="Chromosome"/>
</dbReference>
<dbReference type="AlphaFoldDB" id="C5BMT9"/>
<dbReference type="InterPro" id="IPR050585">
    <property type="entry name" value="Xaa-Pro_dipeptidyl-ppase/CocE"/>
</dbReference>
<dbReference type="InterPro" id="IPR001375">
    <property type="entry name" value="Peptidase_S9_cat"/>
</dbReference>
<feature type="domain" description="Peptidase S9 prolyl oligopeptidase catalytic" evidence="1">
    <location>
        <begin position="442"/>
        <end position="649"/>
    </location>
</feature>
<dbReference type="SUPFAM" id="SSF82171">
    <property type="entry name" value="DPP6 N-terminal domain-like"/>
    <property type="match status" value="1"/>
</dbReference>
<dbReference type="PANTHER" id="PTHR43056:SF5">
    <property type="entry name" value="PEPTIDASE S9 PROLYL OLIGOPEPTIDASE CATALYTIC DOMAIN-CONTAINING PROTEIN"/>
    <property type="match status" value="1"/>
</dbReference>
<dbReference type="GO" id="GO:0008236">
    <property type="term" value="F:serine-type peptidase activity"/>
    <property type="evidence" value="ECO:0007669"/>
    <property type="project" value="InterPro"/>
</dbReference>
<name>C5BMT9_TERTT</name>
<keyword evidence="2" id="KW-0378">Hydrolase</keyword>
<sequence>MHERDTPKKNLPFGRWPSTIYAELVANGTPRIAEPCIVGSTIFWLQGLPQEKGRTTIMAQPLDGSAAPGSLLPSPLNARSKVHEYGGGSYLITETDIYFVQADDQQIYRIQRDPSLKSIPVAVTDTPSARYADLILDPTTNAIVAVCESHNAESAHPSNSLVSIDLNNGNVISIIAEGADFYASPTISSDGQYLAWLSWDAPDMPWDTTELAVTKRSVNGAFSQACATTVEGHSGHSLFLPRFHRNGDLYFVSDVNQWWNIYVIPQAHLRDNKTDSQPVTQMNAEFATPQWVFRMSTYDFLDNNTLLACASANGEWQLITLDLSKKQWPAPCQSVANAPSSISDLFADGNGHAGFIGAAPAQAPTLYLLDDNHNPVASTTSASPVREPEISRPLAVEFPTSQNANAYGFYYAPRNSQYKSDDDLPPLIVICHGGPTAATDTAFNAKIQYWTNRGFAVLDVNYRGSTGYGRDYRHALSGQWGVFDVDDVCAAAEYAVAQGWVDKNKLIIKGSSAGGYTVLAALAFRDTFSAGVSLYGIGDLETLAQDTHKFEAQYLEKLVGSYQQQPELYQQRSPIHAVDKISCPLLVFQGLEDKVVPPNQAEAMVDAVKNKGLYVEYVTFADEGHGFRNATNIKTMLETELAFYQKVFNL</sequence>
<dbReference type="MEROPS" id="S09.074"/>
<evidence type="ECO:0000313" key="3">
    <source>
        <dbReference type="Proteomes" id="UP000009080"/>
    </source>
</evidence>
<dbReference type="InterPro" id="IPR011042">
    <property type="entry name" value="6-blade_b-propeller_TolB-like"/>
</dbReference>
<dbReference type="GO" id="GO:0006508">
    <property type="term" value="P:proteolysis"/>
    <property type="evidence" value="ECO:0007669"/>
    <property type="project" value="InterPro"/>
</dbReference>
<protein>
    <submittedName>
        <fullName evidence="2">Peptidase, S9 family, catalytic domain protein</fullName>
        <ecNumber evidence="2">3.4.-.-</ecNumber>
    </submittedName>
</protein>
<gene>
    <name evidence="2" type="ordered locus">TERTU_2853</name>
</gene>
<dbReference type="Gene3D" id="3.40.50.1820">
    <property type="entry name" value="alpha/beta hydrolase"/>
    <property type="match status" value="1"/>
</dbReference>
<proteinExistence type="predicted"/>
<dbReference type="SUPFAM" id="SSF53474">
    <property type="entry name" value="alpha/beta-Hydrolases"/>
    <property type="match status" value="1"/>
</dbReference>
<dbReference type="OrthoDB" id="4269629at2"/>
<dbReference type="Pfam" id="PF00326">
    <property type="entry name" value="Peptidase_S9"/>
    <property type="match status" value="1"/>
</dbReference>
<accession>C5BMT9</accession>
<dbReference type="RefSeq" id="WP_015819345.1">
    <property type="nucleotide sequence ID" value="NC_012997.1"/>
</dbReference>
<evidence type="ECO:0000313" key="2">
    <source>
        <dbReference type="EMBL" id="ACR13232.1"/>
    </source>
</evidence>
<dbReference type="eggNOG" id="COG1506">
    <property type="taxonomic scope" value="Bacteria"/>
</dbReference>
<dbReference type="InterPro" id="IPR029058">
    <property type="entry name" value="AB_hydrolase_fold"/>
</dbReference>
<dbReference type="EMBL" id="CP001614">
    <property type="protein sequence ID" value="ACR13232.1"/>
    <property type="molecule type" value="Genomic_DNA"/>
</dbReference>
<dbReference type="KEGG" id="ttu:TERTU_2853"/>
<dbReference type="Gene3D" id="2.120.10.30">
    <property type="entry name" value="TolB, C-terminal domain"/>
    <property type="match status" value="1"/>
</dbReference>